<name>A0A7S1P6X8_9ALVE</name>
<feature type="compositionally biased region" description="Low complexity" evidence="1">
    <location>
        <begin position="336"/>
        <end position="353"/>
    </location>
</feature>
<evidence type="ECO:0000313" key="2">
    <source>
        <dbReference type="EMBL" id="CAD9065454.1"/>
    </source>
</evidence>
<feature type="compositionally biased region" description="Gly residues" evidence="1">
    <location>
        <begin position="309"/>
        <end position="320"/>
    </location>
</feature>
<evidence type="ECO:0008006" key="3">
    <source>
        <dbReference type="Google" id="ProtNLM"/>
    </source>
</evidence>
<feature type="compositionally biased region" description="Polar residues" evidence="1">
    <location>
        <begin position="354"/>
        <end position="365"/>
    </location>
</feature>
<proteinExistence type="predicted"/>
<dbReference type="AlphaFoldDB" id="A0A7S1P6X8"/>
<dbReference type="EMBL" id="HBGB01034820">
    <property type="protein sequence ID" value="CAD9065454.1"/>
    <property type="molecule type" value="Transcribed_RNA"/>
</dbReference>
<sequence>MQAPPMNVPPMNVPPPRWTTTYSYDPLVSNARLLADASLLEEDGRALTALTQGTQSEVPLPIASRLLTGPGQAVSPPPFLQMEPDMSVRDHQLSIDCLFAHMNSRVRAKLVDSSDPEEVNVPREVVDFLCEYYPEHLHGWANIWLGQRDLMQERQLVGEFFQHYKVGEGVAEQFVKAGFDTLETLVTMTPEQLDLIEEYNQLSWLPGHKVRLENMFTDIDAKVRSFRKDREILARRIRMAPALVPHLRSPYGHMEEVPVNMGTTPQGIVQSERELRAADAAAAVASAGQGETWQDMDQQSRDSRRMGTDSGGSGGAGATGGPPMPQNLTSPPQPSPRTQAPAAAAAAAGGLAATSSMPAFSSPATEEQDQQDD</sequence>
<evidence type="ECO:0000256" key="1">
    <source>
        <dbReference type="SAM" id="MobiDB-lite"/>
    </source>
</evidence>
<feature type="region of interest" description="Disordered" evidence="1">
    <location>
        <begin position="280"/>
        <end position="373"/>
    </location>
</feature>
<gene>
    <name evidence="2" type="ORF">VBRA1451_LOCUS20524</name>
</gene>
<reference evidence="2" key="1">
    <citation type="submission" date="2021-01" db="EMBL/GenBank/DDBJ databases">
        <authorList>
            <person name="Corre E."/>
            <person name="Pelletier E."/>
            <person name="Niang G."/>
            <person name="Scheremetjew M."/>
            <person name="Finn R."/>
            <person name="Kale V."/>
            <person name="Holt S."/>
            <person name="Cochrane G."/>
            <person name="Meng A."/>
            <person name="Brown T."/>
            <person name="Cohen L."/>
        </authorList>
    </citation>
    <scope>NUCLEOTIDE SEQUENCE</scope>
    <source>
        <strain evidence="2">CCMP3346</strain>
    </source>
</reference>
<protein>
    <recommendedName>
        <fullName evidence="3">SAM domain-containing protein</fullName>
    </recommendedName>
</protein>
<organism evidence="2">
    <name type="scientific">Vitrella brassicaformis</name>
    <dbReference type="NCBI Taxonomy" id="1169539"/>
    <lineage>
        <taxon>Eukaryota</taxon>
        <taxon>Sar</taxon>
        <taxon>Alveolata</taxon>
        <taxon>Colpodellida</taxon>
        <taxon>Vitrellaceae</taxon>
        <taxon>Vitrella</taxon>
    </lineage>
</organism>
<feature type="compositionally biased region" description="Basic and acidic residues" evidence="1">
    <location>
        <begin position="298"/>
        <end position="307"/>
    </location>
</feature>
<accession>A0A7S1P6X8</accession>